<gene>
    <name evidence="3" type="ORF">PC110_g23606</name>
    <name evidence="2" type="ORF">PC129_g24793</name>
</gene>
<evidence type="ECO:0000313" key="3">
    <source>
        <dbReference type="EMBL" id="RAW19952.1"/>
    </source>
</evidence>
<comment type="caution">
    <text evidence="3">The sequence shown here is derived from an EMBL/GenBank/DDBJ whole genome shotgun (WGS) entry which is preliminary data.</text>
</comment>
<organism evidence="3 4">
    <name type="scientific">Phytophthora cactorum</name>
    <dbReference type="NCBI Taxonomy" id="29920"/>
    <lineage>
        <taxon>Eukaryota</taxon>
        <taxon>Sar</taxon>
        <taxon>Stramenopiles</taxon>
        <taxon>Oomycota</taxon>
        <taxon>Peronosporomycetes</taxon>
        <taxon>Peronosporales</taxon>
        <taxon>Peronosporaceae</taxon>
        <taxon>Phytophthora</taxon>
    </lineage>
</organism>
<feature type="region of interest" description="Disordered" evidence="1">
    <location>
        <begin position="23"/>
        <end position="51"/>
    </location>
</feature>
<feature type="compositionally biased region" description="Basic and acidic residues" evidence="1">
    <location>
        <begin position="23"/>
        <end position="34"/>
    </location>
</feature>
<dbReference type="AlphaFoldDB" id="A0A329R939"/>
<dbReference type="OrthoDB" id="10275440at2759"/>
<dbReference type="Proteomes" id="UP000251314">
    <property type="component" value="Unassembled WGS sequence"/>
</dbReference>
<dbReference type="EMBL" id="RCMV01004242">
    <property type="protein sequence ID" value="KAG3195571.1"/>
    <property type="molecule type" value="Genomic_DNA"/>
</dbReference>
<dbReference type="EMBL" id="MJFZ01003790">
    <property type="protein sequence ID" value="RAW19952.1"/>
    <property type="molecule type" value="Genomic_DNA"/>
</dbReference>
<reference evidence="3 4" key="1">
    <citation type="submission" date="2018-01" db="EMBL/GenBank/DDBJ databases">
        <title>Draft genome of the strawberry crown rot pathogen Phytophthora cactorum.</title>
        <authorList>
            <person name="Armitage A.D."/>
            <person name="Lysoe E."/>
            <person name="Nellist C.F."/>
            <person name="Harrison R.J."/>
            <person name="Brurberg M.B."/>
        </authorList>
    </citation>
    <scope>NUCLEOTIDE SEQUENCE [LARGE SCALE GENOMIC DNA]</scope>
    <source>
        <strain evidence="3 4">10300</strain>
    </source>
</reference>
<protein>
    <submittedName>
        <fullName evidence="3">Uncharacterized protein</fullName>
    </submittedName>
</protein>
<evidence type="ECO:0000313" key="2">
    <source>
        <dbReference type="EMBL" id="KAG3195571.1"/>
    </source>
</evidence>
<reference evidence="2" key="2">
    <citation type="submission" date="2018-05" db="EMBL/GenBank/DDBJ databases">
        <title>Effector identification in a new, highly contiguous assembly of the strawberry crown rot pathogen Phytophthora cactorum.</title>
        <authorList>
            <person name="Armitage A.D."/>
            <person name="Nellist C.F."/>
            <person name="Bates H."/>
            <person name="Vickerstaff R.J."/>
            <person name="Harrison R.J."/>
        </authorList>
    </citation>
    <scope>NUCLEOTIDE SEQUENCE</scope>
    <source>
        <strain evidence="2">P421</strain>
    </source>
</reference>
<evidence type="ECO:0000313" key="4">
    <source>
        <dbReference type="Proteomes" id="UP000251314"/>
    </source>
</evidence>
<dbReference type="Proteomes" id="UP000760860">
    <property type="component" value="Unassembled WGS sequence"/>
</dbReference>
<dbReference type="VEuPathDB" id="FungiDB:PC110_g23606"/>
<name>A0A329R939_9STRA</name>
<evidence type="ECO:0000256" key="1">
    <source>
        <dbReference type="SAM" id="MobiDB-lite"/>
    </source>
</evidence>
<accession>A0A329R939</accession>
<sequence length="51" mass="5706">MMHIRSDFRSEIPFGKVEKKVIKQQDEGKQKQIEAGDDGEETCRGEAVGGL</sequence>
<keyword evidence="4" id="KW-1185">Reference proteome</keyword>
<proteinExistence type="predicted"/>